<accession>A0AA36JND1</accession>
<keyword evidence="3" id="KW-1185">Reference proteome</keyword>
<feature type="non-terminal residue" evidence="2">
    <location>
        <position position="116"/>
    </location>
</feature>
<gene>
    <name evidence="2" type="ORF">EVOR1521_LOCUS30508</name>
</gene>
<name>A0AA36JND1_9DINO</name>
<feature type="region of interest" description="Disordered" evidence="1">
    <location>
        <begin position="1"/>
        <end position="60"/>
    </location>
</feature>
<reference evidence="2" key="1">
    <citation type="submission" date="2023-08" db="EMBL/GenBank/DDBJ databases">
        <authorList>
            <person name="Chen Y."/>
            <person name="Shah S."/>
            <person name="Dougan E. K."/>
            <person name="Thang M."/>
            <person name="Chan C."/>
        </authorList>
    </citation>
    <scope>NUCLEOTIDE SEQUENCE</scope>
</reference>
<sequence>PAPASGASPRPSEVSFTMPHMPEAGKDEKESPRMSRDTTLTPNTALDSLASSQGDSPRQVRFRSTIIECEVTPYSVVYDGVKPMCFDFDRWGRKIYHFFPNEDDPGMDEVSSSDDD</sequence>
<evidence type="ECO:0000256" key="1">
    <source>
        <dbReference type="SAM" id="MobiDB-lite"/>
    </source>
</evidence>
<comment type="caution">
    <text evidence="2">The sequence shown here is derived from an EMBL/GenBank/DDBJ whole genome shotgun (WGS) entry which is preliminary data.</text>
</comment>
<evidence type="ECO:0000313" key="2">
    <source>
        <dbReference type="EMBL" id="CAJ1409398.1"/>
    </source>
</evidence>
<feature type="compositionally biased region" description="Low complexity" evidence="1">
    <location>
        <begin position="1"/>
        <end position="12"/>
    </location>
</feature>
<feature type="compositionally biased region" description="Polar residues" evidence="1">
    <location>
        <begin position="37"/>
        <end position="56"/>
    </location>
</feature>
<evidence type="ECO:0000313" key="3">
    <source>
        <dbReference type="Proteomes" id="UP001178507"/>
    </source>
</evidence>
<organism evidence="2 3">
    <name type="scientific">Effrenium voratum</name>
    <dbReference type="NCBI Taxonomy" id="2562239"/>
    <lineage>
        <taxon>Eukaryota</taxon>
        <taxon>Sar</taxon>
        <taxon>Alveolata</taxon>
        <taxon>Dinophyceae</taxon>
        <taxon>Suessiales</taxon>
        <taxon>Symbiodiniaceae</taxon>
        <taxon>Effrenium</taxon>
    </lineage>
</organism>
<dbReference type="AlphaFoldDB" id="A0AA36JND1"/>
<dbReference type="Proteomes" id="UP001178507">
    <property type="component" value="Unassembled WGS sequence"/>
</dbReference>
<dbReference type="EMBL" id="CAUJNA010003767">
    <property type="protein sequence ID" value="CAJ1409398.1"/>
    <property type="molecule type" value="Genomic_DNA"/>
</dbReference>
<protein>
    <submittedName>
        <fullName evidence="2">Uncharacterized protein</fullName>
    </submittedName>
</protein>
<proteinExistence type="predicted"/>
<feature type="compositionally biased region" description="Basic and acidic residues" evidence="1">
    <location>
        <begin position="23"/>
        <end position="36"/>
    </location>
</feature>